<keyword evidence="1" id="KW-0472">Membrane</keyword>
<dbReference type="Pfam" id="PF07009">
    <property type="entry name" value="NusG_II"/>
    <property type="match status" value="1"/>
</dbReference>
<evidence type="ECO:0000313" key="2">
    <source>
        <dbReference type="EMBL" id="KAB3530899.1"/>
    </source>
</evidence>
<dbReference type="EMBL" id="WBZB01000015">
    <property type="protein sequence ID" value="KAB3530899.1"/>
    <property type="molecule type" value="Genomic_DNA"/>
</dbReference>
<dbReference type="AlphaFoldDB" id="A0A833HPK9"/>
<dbReference type="CDD" id="cd09846">
    <property type="entry name" value="DUF1312"/>
    <property type="match status" value="1"/>
</dbReference>
<feature type="transmembrane region" description="Helical" evidence="1">
    <location>
        <begin position="12"/>
        <end position="30"/>
    </location>
</feature>
<dbReference type="RefSeq" id="WP_151865487.1">
    <property type="nucleotide sequence ID" value="NZ_WBZB01000015.1"/>
</dbReference>
<protein>
    <submittedName>
        <fullName evidence="2">NusG domain II-containing protein</fullName>
    </submittedName>
</protein>
<keyword evidence="1" id="KW-1133">Transmembrane helix</keyword>
<keyword evidence="1" id="KW-0812">Transmembrane</keyword>
<dbReference type="Proteomes" id="UP000465601">
    <property type="component" value="Unassembled WGS sequence"/>
</dbReference>
<comment type="caution">
    <text evidence="2">The sequence shown here is derived from an EMBL/GenBank/DDBJ whole genome shotgun (WGS) entry which is preliminary data.</text>
</comment>
<dbReference type="InterPro" id="IPR038690">
    <property type="entry name" value="NusG_2_sf"/>
</dbReference>
<sequence>MKFMTTGDKILIGAILIISIISLFTIPLLLNTSADGKHIVLNLDNEVIYRFPLTESSESEFIDFPFNFGGKEYIGKLEIKDGRVRLHRLSEEISPLSIHADMGWISETYQVIVSLPVKLYITIEEDNPQQQEFDAISY</sequence>
<organism evidence="2 3">
    <name type="scientific">Alkaliphilus serpentinus</name>
    <dbReference type="NCBI Taxonomy" id="1482731"/>
    <lineage>
        <taxon>Bacteria</taxon>
        <taxon>Bacillati</taxon>
        <taxon>Bacillota</taxon>
        <taxon>Clostridia</taxon>
        <taxon>Peptostreptococcales</taxon>
        <taxon>Natronincolaceae</taxon>
        <taxon>Alkaliphilus</taxon>
    </lineage>
</organism>
<name>A0A833HPK9_9FIRM</name>
<evidence type="ECO:0000256" key="1">
    <source>
        <dbReference type="SAM" id="Phobius"/>
    </source>
</evidence>
<accession>A0A833HPK9</accession>
<evidence type="ECO:0000313" key="3">
    <source>
        <dbReference type="Proteomes" id="UP000465601"/>
    </source>
</evidence>
<dbReference type="OrthoDB" id="47603at2"/>
<gene>
    <name evidence="2" type="ORF">F8153_06115</name>
</gene>
<proteinExistence type="predicted"/>
<reference evidence="2 3" key="1">
    <citation type="submission" date="2019-10" db="EMBL/GenBank/DDBJ databases">
        <title>Alkaliphilus serpentinus sp. nov. and Alkaliphilus pronyensis sp. nov., two novel anaerobic alkaliphilic species isolated from the serpentinized-hosted hydrothermal field of the Prony Bay (New Caledonia).</title>
        <authorList>
            <person name="Postec A."/>
        </authorList>
    </citation>
    <scope>NUCLEOTIDE SEQUENCE [LARGE SCALE GENOMIC DNA]</scope>
    <source>
        <strain evidence="2 3">LacT</strain>
    </source>
</reference>
<keyword evidence="3" id="KW-1185">Reference proteome</keyword>
<dbReference type="Gene3D" id="2.60.320.10">
    <property type="entry name" value="N-utilization substance G protein NusG, insert domain"/>
    <property type="match status" value="1"/>
</dbReference>